<dbReference type="Proteomes" id="UP000288216">
    <property type="component" value="Unassembled WGS sequence"/>
</dbReference>
<name>A0A401Q3P3_SCYTO</name>
<evidence type="ECO:0000313" key="1">
    <source>
        <dbReference type="EMBL" id="GCB80012.1"/>
    </source>
</evidence>
<reference evidence="1 2" key="1">
    <citation type="journal article" date="2018" name="Nat. Ecol. Evol.">
        <title>Shark genomes provide insights into elasmobranch evolution and the origin of vertebrates.</title>
        <authorList>
            <person name="Hara Y"/>
            <person name="Yamaguchi K"/>
            <person name="Onimaru K"/>
            <person name="Kadota M"/>
            <person name="Koyanagi M"/>
            <person name="Keeley SD"/>
            <person name="Tatsumi K"/>
            <person name="Tanaka K"/>
            <person name="Motone F"/>
            <person name="Kageyama Y"/>
            <person name="Nozu R"/>
            <person name="Adachi N"/>
            <person name="Nishimura O"/>
            <person name="Nakagawa R"/>
            <person name="Tanegashima C"/>
            <person name="Kiyatake I"/>
            <person name="Matsumoto R"/>
            <person name="Murakumo K"/>
            <person name="Nishida K"/>
            <person name="Terakita A"/>
            <person name="Kuratani S"/>
            <person name="Sato K"/>
            <person name="Hyodo S Kuraku.S."/>
        </authorList>
    </citation>
    <scope>NUCLEOTIDE SEQUENCE [LARGE SCALE GENOMIC DNA]</scope>
</reference>
<keyword evidence="2" id="KW-1185">Reference proteome</keyword>
<gene>
    <name evidence="1" type="ORF">scyTo_0016081</name>
</gene>
<dbReference type="EMBL" id="BFAA01009499">
    <property type="protein sequence ID" value="GCB80012.1"/>
    <property type="molecule type" value="Genomic_DNA"/>
</dbReference>
<protein>
    <submittedName>
        <fullName evidence="1">Uncharacterized protein</fullName>
    </submittedName>
</protein>
<dbReference type="AlphaFoldDB" id="A0A401Q3P3"/>
<organism evidence="1 2">
    <name type="scientific">Scyliorhinus torazame</name>
    <name type="common">Cloudy catshark</name>
    <name type="synonym">Catulus torazame</name>
    <dbReference type="NCBI Taxonomy" id="75743"/>
    <lineage>
        <taxon>Eukaryota</taxon>
        <taxon>Metazoa</taxon>
        <taxon>Chordata</taxon>
        <taxon>Craniata</taxon>
        <taxon>Vertebrata</taxon>
        <taxon>Chondrichthyes</taxon>
        <taxon>Elasmobranchii</taxon>
        <taxon>Galeomorphii</taxon>
        <taxon>Galeoidea</taxon>
        <taxon>Carcharhiniformes</taxon>
        <taxon>Scyliorhinidae</taxon>
        <taxon>Scyliorhinus</taxon>
    </lineage>
</organism>
<evidence type="ECO:0000313" key="2">
    <source>
        <dbReference type="Proteomes" id="UP000288216"/>
    </source>
</evidence>
<comment type="caution">
    <text evidence="1">The sequence shown here is derived from an EMBL/GenBank/DDBJ whole genome shotgun (WGS) entry which is preliminary data.</text>
</comment>
<proteinExistence type="predicted"/>
<accession>A0A401Q3P3</accession>
<sequence length="69" mass="8014">METRRKRRPVTRRDHHVMRPGLWRRKEAVPPPNFKSSVEAAGGVNPFQPPSLSHRQCLKAMRLKCLNSL</sequence>